<protein>
    <submittedName>
        <fullName evidence="2">DnaA initiator-associating factor for replication initiation</fullName>
    </submittedName>
</protein>
<dbReference type="PANTHER" id="PTHR30390:SF6">
    <property type="entry name" value="DNAA INITIATOR-ASSOCIATING PROTEIN DIAA"/>
    <property type="match status" value="1"/>
</dbReference>
<gene>
    <name evidence="2" type="primary">yraO</name>
    <name evidence="2" type="ORF">BN1209_1550</name>
</gene>
<dbReference type="SUPFAM" id="SSF53697">
    <property type="entry name" value="SIS domain"/>
    <property type="match status" value="1"/>
</dbReference>
<dbReference type="GO" id="GO:0097367">
    <property type="term" value="F:carbohydrate derivative binding"/>
    <property type="evidence" value="ECO:0007669"/>
    <property type="project" value="InterPro"/>
</dbReference>
<dbReference type="STRING" id="1581680.BN1209_1550"/>
<dbReference type="OrthoDB" id="9810929at2"/>
<dbReference type="InterPro" id="IPR050099">
    <property type="entry name" value="SIS_GmhA/DiaA_subfam"/>
</dbReference>
<evidence type="ECO:0000313" key="2">
    <source>
        <dbReference type="EMBL" id="CEN56586.1"/>
    </source>
</evidence>
<organism evidence="2 3">
    <name type="scientific">Candidatus Methylopumilus turicensis</name>
    <dbReference type="NCBI Taxonomy" id="1581680"/>
    <lineage>
        <taxon>Bacteria</taxon>
        <taxon>Pseudomonadati</taxon>
        <taxon>Pseudomonadota</taxon>
        <taxon>Betaproteobacteria</taxon>
        <taxon>Nitrosomonadales</taxon>
        <taxon>Methylophilaceae</taxon>
        <taxon>Candidatus Methylopumilus</taxon>
    </lineage>
</organism>
<evidence type="ECO:0000259" key="1">
    <source>
        <dbReference type="PROSITE" id="PS51464"/>
    </source>
</evidence>
<dbReference type="Proteomes" id="UP000056322">
    <property type="component" value="Chromosome 1"/>
</dbReference>
<dbReference type="KEGG" id="mbac:BN1209_1550"/>
<dbReference type="Pfam" id="PF13580">
    <property type="entry name" value="SIS_2"/>
    <property type="match status" value="1"/>
</dbReference>
<dbReference type="InterPro" id="IPR001347">
    <property type="entry name" value="SIS_dom"/>
</dbReference>
<accession>A0A0B7IWI7</accession>
<dbReference type="AlphaFoldDB" id="A0A0B7IWI7"/>
<dbReference type="GO" id="GO:1901135">
    <property type="term" value="P:carbohydrate derivative metabolic process"/>
    <property type="evidence" value="ECO:0007669"/>
    <property type="project" value="InterPro"/>
</dbReference>
<feature type="domain" description="SIS" evidence="1">
    <location>
        <begin position="36"/>
        <end position="196"/>
    </location>
</feature>
<dbReference type="InterPro" id="IPR035461">
    <property type="entry name" value="GmhA/DiaA"/>
</dbReference>
<keyword evidence="3" id="KW-1185">Reference proteome</keyword>
<name>A0A0B7IWI7_9PROT</name>
<dbReference type="HOGENOM" id="CLU_080999_3_1_4"/>
<dbReference type="InterPro" id="IPR046348">
    <property type="entry name" value="SIS_dom_sf"/>
</dbReference>
<dbReference type="Gene3D" id="3.40.50.10490">
    <property type="entry name" value="Glucose-6-phosphate isomerase like protein, domain 1"/>
    <property type="match status" value="1"/>
</dbReference>
<evidence type="ECO:0000313" key="3">
    <source>
        <dbReference type="Proteomes" id="UP000056322"/>
    </source>
</evidence>
<sequence length="196" mass="20835">MDLKKRIIQHFEDSAHLKLALAELLAEPIAASAEIMVEAFLKEKKVLACGNGAGASNAQYFSSRMLNHFEMERPGLAAISLSADSTTLTAIANFGHYDQTFAKQVLALGYAGDVLLAISTSGNAANILNAIKAAKERNMSVIALSGGDGGLLVELLEDQDIHLGVPNDSPARIQEAYILILHCLCDAIDCLLLGVD</sequence>
<dbReference type="EMBL" id="LN794158">
    <property type="protein sequence ID" value="CEN56586.1"/>
    <property type="molecule type" value="Genomic_DNA"/>
</dbReference>
<dbReference type="PANTHER" id="PTHR30390">
    <property type="entry name" value="SEDOHEPTULOSE 7-PHOSPHATE ISOMERASE / DNAA INITIATOR-ASSOCIATING FACTOR FOR REPLICATION INITIATION"/>
    <property type="match status" value="1"/>
</dbReference>
<proteinExistence type="predicted"/>
<reference evidence="3" key="1">
    <citation type="submission" date="2014-12" db="EMBL/GenBank/DDBJ databases">
        <authorList>
            <person name="Salcher M.M."/>
        </authorList>
    </citation>
    <scope>NUCLEOTIDE SEQUENCE [LARGE SCALE GENOMIC DNA]</scope>
    <source>
        <strain evidence="3">MMS-10A-171</strain>
    </source>
</reference>
<dbReference type="RefSeq" id="WP_045751652.1">
    <property type="nucleotide sequence ID" value="NZ_LN794158.1"/>
</dbReference>
<dbReference type="PROSITE" id="PS51464">
    <property type="entry name" value="SIS"/>
    <property type="match status" value="1"/>
</dbReference>
<dbReference type="CDD" id="cd05006">
    <property type="entry name" value="SIS_GmhA"/>
    <property type="match status" value="1"/>
</dbReference>